<comment type="subcellular location">
    <subcellularLocation>
        <location evidence="1">Cell membrane</location>
        <topology evidence="1">Multi-pass membrane protein</topology>
    </subcellularLocation>
</comment>
<gene>
    <name evidence="8" type="ORF">ACFOKC_14030</name>
</gene>
<evidence type="ECO:0000256" key="6">
    <source>
        <dbReference type="SAM" id="Phobius"/>
    </source>
</evidence>
<dbReference type="InterPro" id="IPR023408">
    <property type="entry name" value="MscS_beta-dom_sf"/>
</dbReference>
<name>A0ABD5NHS4_9EURY</name>
<evidence type="ECO:0000313" key="9">
    <source>
        <dbReference type="Proteomes" id="UP001595660"/>
    </source>
</evidence>
<evidence type="ECO:0000256" key="1">
    <source>
        <dbReference type="ARBA" id="ARBA00004651"/>
    </source>
</evidence>
<dbReference type="SUPFAM" id="SSF50182">
    <property type="entry name" value="Sm-like ribonucleoproteins"/>
    <property type="match status" value="1"/>
</dbReference>
<keyword evidence="3 6" id="KW-0812">Transmembrane</keyword>
<dbReference type="Gene3D" id="2.30.30.60">
    <property type="match status" value="1"/>
</dbReference>
<dbReference type="Gene3D" id="3.30.70.100">
    <property type="match status" value="1"/>
</dbReference>
<protein>
    <submittedName>
        <fullName evidence="8">Mechanosensitive ion channel family protein</fullName>
    </submittedName>
</protein>
<evidence type="ECO:0000256" key="4">
    <source>
        <dbReference type="ARBA" id="ARBA00022989"/>
    </source>
</evidence>
<dbReference type="InterPro" id="IPR011066">
    <property type="entry name" value="MscS_channel_C_sf"/>
</dbReference>
<keyword evidence="9" id="KW-1185">Reference proteome</keyword>
<reference evidence="8 9" key="1">
    <citation type="journal article" date="2019" name="Int. J. Syst. Evol. Microbiol.">
        <title>The Global Catalogue of Microorganisms (GCM) 10K type strain sequencing project: providing services to taxonomists for standard genome sequencing and annotation.</title>
        <authorList>
            <consortium name="The Broad Institute Genomics Platform"/>
            <consortium name="The Broad Institute Genome Sequencing Center for Infectious Disease"/>
            <person name="Wu L."/>
            <person name="Ma J."/>
        </authorList>
    </citation>
    <scope>NUCLEOTIDE SEQUENCE [LARGE SCALE GENOMIC DNA]</scope>
    <source>
        <strain evidence="8 9">CGMCC 1.12562</strain>
    </source>
</reference>
<dbReference type="EMBL" id="JBHRWN010000002">
    <property type="protein sequence ID" value="MFC3478845.1"/>
    <property type="molecule type" value="Genomic_DNA"/>
</dbReference>
<dbReference type="Proteomes" id="UP001595660">
    <property type="component" value="Unassembled WGS sequence"/>
</dbReference>
<comment type="caution">
    <text evidence="8">The sequence shown here is derived from an EMBL/GenBank/DDBJ whole genome shotgun (WGS) entry which is preliminary data.</text>
</comment>
<feature type="transmembrane region" description="Helical" evidence="6">
    <location>
        <begin position="42"/>
        <end position="64"/>
    </location>
</feature>
<evidence type="ECO:0000313" key="8">
    <source>
        <dbReference type="EMBL" id="MFC3478845.1"/>
    </source>
</evidence>
<dbReference type="Pfam" id="PF00924">
    <property type="entry name" value="MS_channel_2nd"/>
    <property type="match status" value="1"/>
</dbReference>
<dbReference type="PANTHER" id="PTHR30566:SF5">
    <property type="entry name" value="MECHANOSENSITIVE ION CHANNEL PROTEIN 1, MITOCHONDRIAL-RELATED"/>
    <property type="match status" value="1"/>
</dbReference>
<evidence type="ECO:0000256" key="5">
    <source>
        <dbReference type="ARBA" id="ARBA00023136"/>
    </source>
</evidence>
<evidence type="ECO:0000256" key="3">
    <source>
        <dbReference type="ARBA" id="ARBA00022692"/>
    </source>
</evidence>
<sequence>MRRATGYVLGALACGALAALVPTDLSALFGTTYPVAVVASRGFTALAVAFAVAAAYHVVTSLVLTDEMDAGRRYRVESVLRLAALIVAGVGVLGVATDRWIPALVSLGVAGVAVSFALQQPLLSLVGWVYIVTEQPYAAGDRVQIEDAKGDVAEIDYLVTTLWEVDGDLVTSHQPSGRHVTVPNSVVLTSTVVNYSRREFPFVWNELPVQVAYETDLEFARQRLREITEDYLGDEMRRGVEAYRDERAETPLDTSVEDAPTVNVHQRESWVELRVRYLVDPTGMQDAQNDLYERVLDDFGDHPERVKFPVGRMR</sequence>
<accession>A0ABD5NHS4</accession>
<dbReference type="AlphaFoldDB" id="A0ABD5NHS4"/>
<dbReference type="GeneID" id="69118140"/>
<proteinExistence type="predicted"/>
<dbReference type="InterPro" id="IPR006685">
    <property type="entry name" value="MscS_channel_2nd"/>
</dbReference>
<organism evidence="8 9">
    <name type="scientific">Halobacterium litoreum</name>
    <dbReference type="NCBI Taxonomy" id="2039234"/>
    <lineage>
        <taxon>Archaea</taxon>
        <taxon>Methanobacteriati</taxon>
        <taxon>Methanobacteriota</taxon>
        <taxon>Stenosarchaea group</taxon>
        <taxon>Halobacteria</taxon>
        <taxon>Halobacteriales</taxon>
        <taxon>Halobacteriaceae</taxon>
        <taxon>Halobacterium</taxon>
    </lineage>
</organism>
<feature type="transmembrane region" description="Helical" evidence="6">
    <location>
        <begin position="76"/>
        <end position="94"/>
    </location>
</feature>
<feature type="domain" description="Mechanosensitive ion channel MscS" evidence="7">
    <location>
        <begin position="122"/>
        <end position="171"/>
    </location>
</feature>
<keyword evidence="5 6" id="KW-0472">Membrane</keyword>
<dbReference type="PANTHER" id="PTHR30566">
    <property type="entry name" value="YNAI-RELATED MECHANOSENSITIVE ION CHANNEL"/>
    <property type="match status" value="1"/>
</dbReference>
<dbReference type="RefSeq" id="WP_390226331.1">
    <property type="nucleotide sequence ID" value="NZ_CP089466.1"/>
</dbReference>
<dbReference type="SUPFAM" id="SSF82689">
    <property type="entry name" value="Mechanosensitive channel protein MscS (YggB), C-terminal domain"/>
    <property type="match status" value="1"/>
</dbReference>
<evidence type="ECO:0000259" key="7">
    <source>
        <dbReference type="Pfam" id="PF00924"/>
    </source>
</evidence>
<evidence type="ECO:0000256" key="2">
    <source>
        <dbReference type="ARBA" id="ARBA00022475"/>
    </source>
</evidence>
<keyword evidence="4 6" id="KW-1133">Transmembrane helix</keyword>
<dbReference type="GO" id="GO:0005886">
    <property type="term" value="C:plasma membrane"/>
    <property type="evidence" value="ECO:0007669"/>
    <property type="project" value="UniProtKB-SubCell"/>
</dbReference>
<keyword evidence="2" id="KW-1003">Cell membrane</keyword>
<dbReference type="InterPro" id="IPR010920">
    <property type="entry name" value="LSM_dom_sf"/>
</dbReference>